<dbReference type="EMBL" id="CAJVPY010005293">
    <property type="protein sequence ID" value="CAG8639904.1"/>
    <property type="molecule type" value="Genomic_DNA"/>
</dbReference>
<feature type="non-terminal residue" evidence="1">
    <location>
        <position position="41"/>
    </location>
</feature>
<dbReference type="AlphaFoldDB" id="A0A9N9GWQ2"/>
<name>A0A9N9GWQ2_9GLOM</name>
<comment type="caution">
    <text evidence="1">The sequence shown here is derived from an EMBL/GenBank/DDBJ whole genome shotgun (WGS) entry which is preliminary data.</text>
</comment>
<keyword evidence="2" id="KW-1185">Reference proteome</keyword>
<protein>
    <submittedName>
        <fullName evidence="1">22892_t:CDS:1</fullName>
    </submittedName>
</protein>
<evidence type="ECO:0000313" key="2">
    <source>
        <dbReference type="Proteomes" id="UP000789405"/>
    </source>
</evidence>
<organism evidence="1 2">
    <name type="scientific">Dentiscutata erythropus</name>
    <dbReference type="NCBI Taxonomy" id="1348616"/>
    <lineage>
        <taxon>Eukaryota</taxon>
        <taxon>Fungi</taxon>
        <taxon>Fungi incertae sedis</taxon>
        <taxon>Mucoromycota</taxon>
        <taxon>Glomeromycotina</taxon>
        <taxon>Glomeromycetes</taxon>
        <taxon>Diversisporales</taxon>
        <taxon>Gigasporaceae</taxon>
        <taxon>Dentiscutata</taxon>
    </lineage>
</organism>
<accession>A0A9N9GWQ2</accession>
<dbReference type="Proteomes" id="UP000789405">
    <property type="component" value="Unassembled WGS sequence"/>
</dbReference>
<gene>
    <name evidence="1" type="ORF">DERYTH_LOCUS9598</name>
</gene>
<proteinExistence type="predicted"/>
<sequence>MYQYCHNNNLIIVWGTFGVSSTLQNNSASGYALHLKKLEFC</sequence>
<evidence type="ECO:0000313" key="1">
    <source>
        <dbReference type="EMBL" id="CAG8639904.1"/>
    </source>
</evidence>
<reference evidence="1" key="1">
    <citation type="submission" date="2021-06" db="EMBL/GenBank/DDBJ databases">
        <authorList>
            <person name="Kallberg Y."/>
            <person name="Tangrot J."/>
            <person name="Rosling A."/>
        </authorList>
    </citation>
    <scope>NUCLEOTIDE SEQUENCE</scope>
    <source>
        <strain evidence="1">MA453B</strain>
    </source>
</reference>